<dbReference type="GO" id="GO:0055085">
    <property type="term" value="P:transmembrane transport"/>
    <property type="evidence" value="ECO:0007669"/>
    <property type="project" value="InterPro"/>
</dbReference>
<feature type="transmembrane region" description="Helical" evidence="7">
    <location>
        <begin position="160"/>
        <end position="182"/>
    </location>
</feature>
<keyword evidence="3" id="KW-1003">Cell membrane</keyword>
<dbReference type="InterPro" id="IPR004776">
    <property type="entry name" value="Mem_transp_PIN-like"/>
</dbReference>
<proteinExistence type="predicted"/>
<reference evidence="9" key="1">
    <citation type="submission" date="2016-11" db="EMBL/GenBank/DDBJ databases">
        <authorList>
            <person name="Varghese N."/>
            <person name="Submissions S."/>
        </authorList>
    </citation>
    <scope>NUCLEOTIDE SEQUENCE [LARGE SCALE GENOMIC DNA]</scope>
    <source>
        <strain evidence="9">DSM 28223</strain>
    </source>
</reference>
<dbReference type="AlphaFoldDB" id="A0A1M5NIV4"/>
<dbReference type="GO" id="GO:0016020">
    <property type="term" value="C:membrane"/>
    <property type="evidence" value="ECO:0007669"/>
    <property type="project" value="UniProtKB-SubCell"/>
</dbReference>
<dbReference type="Proteomes" id="UP000184211">
    <property type="component" value="Unassembled WGS sequence"/>
</dbReference>
<dbReference type="OrthoDB" id="7329340at2"/>
<dbReference type="PANTHER" id="PTHR36838:SF3">
    <property type="entry name" value="TRANSPORTER AUXIN EFFLUX CARRIER EC FAMILY"/>
    <property type="match status" value="1"/>
</dbReference>
<evidence type="ECO:0000256" key="1">
    <source>
        <dbReference type="ARBA" id="ARBA00004141"/>
    </source>
</evidence>
<feature type="transmembrane region" description="Helical" evidence="7">
    <location>
        <begin position="227"/>
        <end position="247"/>
    </location>
</feature>
<comment type="subcellular location">
    <subcellularLocation>
        <location evidence="1">Membrane</location>
        <topology evidence="1">Multi-pass membrane protein</topology>
    </subcellularLocation>
</comment>
<keyword evidence="2" id="KW-0813">Transport</keyword>
<dbReference type="STRING" id="870908.SAMN04488044_1554"/>
<feature type="transmembrane region" description="Helical" evidence="7">
    <location>
        <begin position="6"/>
        <end position="22"/>
    </location>
</feature>
<evidence type="ECO:0000313" key="9">
    <source>
        <dbReference type="Proteomes" id="UP000184211"/>
    </source>
</evidence>
<keyword evidence="9" id="KW-1185">Reference proteome</keyword>
<evidence type="ECO:0000256" key="6">
    <source>
        <dbReference type="ARBA" id="ARBA00023136"/>
    </source>
</evidence>
<organism evidence="8 9">
    <name type="scientific">Cognatishimia maritima</name>
    <dbReference type="NCBI Taxonomy" id="870908"/>
    <lineage>
        <taxon>Bacteria</taxon>
        <taxon>Pseudomonadati</taxon>
        <taxon>Pseudomonadota</taxon>
        <taxon>Alphaproteobacteria</taxon>
        <taxon>Rhodobacterales</taxon>
        <taxon>Paracoccaceae</taxon>
        <taxon>Cognatishimia</taxon>
    </lineage>
</organism>
<keyword evidence="4 7" id="KW-0812">Transmembrane</keyword>
<dbReference type="Pfam" id="PF03547">
    <property type="entry name" value="Mem_trans"/>
    <property type="match status" value="1"/>
</dbReference>
<evidence type="ECO:0000256" key="5">
    <source>
        <dbReference type="ARBA" id="ARBA00022989"/>
    </source>
</evidence>
<evidence type="ECO:0000256" key="2">
    <source>
        <dbReference type="ARBA" id="ARBA00022448"/>
    </source>
</evidence>
<feature type="transmembrane region" description="Helical" evidence="7">
    <location>
        <begin position="34"/>
        <end position="53"/>
    </location>
</feature>
<dbReference type="PANTHER" id="PTHR36838">
    <property type="entry name" value="AUXIN EFFLUX CARRIER FAMILY PROTEIN"/>
    <property type="match status" value="1"/>
</dbReference>
<evidence type="ECO:0000256" key="3">
    <source>
        <dbReference type="ARBA" id="ARBA00022475"/>
    </source>
</evidence>
<sequence>MFEVFLQTLPFFAIIGLGYFAVRKGVFDEAAAAYLTKFVFYFALSAMLFRFSANLQLSEILDWNVIMAYLAGTCLIYALAMGVALLRRQSFEITAFEAQCAVIGNTGFLGIPMLTLLIGPQAIGTLMLVLAVDLIVFSSLIVILVNVARSGRLTLMVFRIVGLGLLKNPMIVAMGLGLTWSSLSAPMPAVFNEFLVTLGAAATPGALFAIGASLASKSVENLSVSGWITFCKLVLHPLAVAGFALFVFDIGAFEATIIIAAAALPVAGNVYILAQHYRIAPQLVSASILISTAISILTFSMTVGWLAAL</sequence>
<evidence type="ECO:0000313" key="8">
    <source>
        <dbReference type="EMBL" id="SHG89422.1"/>
    </source>
</evidence>
<feature type="transmembrane region" description="Helical" evidence="7">
    <location>
        <begin position="286"/>
        <end position="308"/>
    </location>
</feature>
<evidence type="ECO:0000256" key="7">
    <source>
        <dbReference type="SAM" id="Phobius"/>
    </source>
</evidence>
<dbReference type="EMBL" id="FQWM01000002">
    <property type="protein sequence ID" value="SHG89422.1"/>
    <property type="molecule type" value="Genomic_DNA"/>
</dbReference>
<feature type="transmembrane region" description="Helical" evidence="7">
    <location>
        <begin position="98"/>
        <end position="119"/>
    </location>
</feature>
<protein>
    <recommendedName>
        <fullName evidence="10">Malate transporter</fullName>
    </recommendedName>
</protein>
<evidence type="ECO:0000256" key="4">
    <source>
        <dbReference type="ARBA" id="ARBA00022692"/>
    </source>
</evidence>
<dbReference type="RefSeq" id="WP_072792198.1">
    <property type="nucleotide sequence ID" value="NZ_FQWM01000002.1"/>
</dbReference>
<feature type="transmembrane region" description="Helical" evidence="7">
    <location>
        <begin position="194"/>
        <end position="215"/>
    </location>
</feature>
<feature type="transmembrane region" description="Helical" evidence="7">
    <location>
        <begin position="253"/>
        <end position="274"/>
    </location>
</feature>
<feature type="transmembrane region" description="Helical" evidence="7">
    <location>
        <begin position="65"/>
        <end position="86"/>
    </location>
</feature>
<evidence type="ECO:0008006" key="10">
    <source>
        <dbReference type="Google" id="ProtNLM"/>
    </source>
</evidence>
<keyword evidence="6 7" id="KW-0472">Membrane</keyword>
<name>A0A1M5NIV4_9RHOB</name>
<keyword evidence="5 7" id="KW-1133">Transmembrane helix</keyword>
<feature type="transmembrane region" description="Helical" evidence="7">
    <location>
        <begin position="125"/>
        <end position="148"/>
    </location>
</feature>
<gene>
    <name evidence="8" type="ORF">SAMN04488044_1554</name>
</gene>
<accession>A0A1M5NIV4</accession>